<reference evidence="1 2" key="1">
    <citation type="submission" date="2016-03" db="EMBL/GenBank/DDBJ databases">
        <title>Draft genome sequence of Paenibacillus antarcticus CECT 5836.</title>
        <authorList>
            <person name="Shin S.-K."/>
            <person name="Yi H."/>
        </authorList>
    </citation>
    <scope>NUCLEOTIDE SEQUENCE [LARGE SCALE GENOMIC DNA]</scope>
    <source>
        <strain evidence="1 2">CECT 5836</strain>
    </source>
</reference>
<organism evidence="1 2">
    <name type="scientific">Paenibacillus antarcticus</name>
    <dbReference type="NCBI Taxonomy" id="253703"/>
    <lineage>
        <taxon>Bacteria</taxon>
        <taxon>Bacillati</taxon>
        <taxon>Bacillota</taxon>
        <taxon>Bacilli</taxon>
        <taxon>Bacillales</taxon>
        <taxon>Paenibacillaceae</taxon>
        <taxon>Paenibacillus</taxon>
    </lineage>
</organism>
<sequence length="207" mass="23258">MYNTIILDVDGTLIDTEKAVLKSLQKMLAIEYNITKEVEELEFVWGIPGSSSLPLLGIEDTEKGDILWNVYMKEFMDSISVFSGIRELLSTLHERNIQIGIVTSKTKIELEDDFMPFGLMKYLSFVVCADDTVLHKPNPEPIQKFLEISGADPSSSIYIGDTTYDYQCARDAGVSFGLAVWGAKKNHGIDAKHLFNHPNEVLEFVTE</sequence>
<comment type="caution">
    <text evidence="1">The sequence shown here is derived from an EMBL/GenBank/DDBJ whole genome shotgun (WGS) entry which is preliminary data.</text>
</comment>
<dbReference type="InterPro" id="IPR023198">
    <property type="entry name" value="PGP-like_dom2"/>
</dbReference>
<dbReference type="InterPro" id="IPR041492">
    <property type="entry name" value="HAD_2"/>
</dbReference>
<keyword evidence="2" id="KW-1185">Reference proteome</keyword>
<dbReference type="Gene3D" id="3.40.50.1000">
    <property type="entry name" value="HAD superfamily/HAD-like"/>
    <property type="match status" value="1"/>
</dbReference>
<dbReference type="GO" id="GO:0005829">
    <property type="term" value="C:cytosol"/>
    <property type="evidence" value="ECO:0007669"/>
    <property type="project" value="TreeGrafter"/>
</dbReference>
<dbReference type="RefSeq" id="WP_068649725.1">
    <property type="nucleotide sequence ID" value="NZ_CP043611.1"/>
</dbReference>
<dbReference type="InterPro" id="IPR050155">
    <property type="entry name" value="HAD-like_hydrolase_sf"/>
</dbReference>
<dbReference type="NCBIfam" id="TIGR01549">
    <property type="entry name" value="HAD-SF-IA-v1"/>
    <property type="match status" value="1"/>
</dbReference>
<gene>
    <name evidence="1" type="ORF">PBAT_11670</name>
</gene>
<evidence type="ECO:0000313" key="2">
    <source>
        <dbReference type="Proteomes" id="UP000077355"/>
    </source>
</evidence>
<dbReference type="GO" id="GO:0008967">
    <property type="term" value="F:phosphoglycolate phosphatase activity"/>
    <property type="evidence" value="ECO:0007669"/>
    <property type="project" value="TreeGrafter"/>
</dbReference>
<dbReference type="InterPro" id="IPR006439">
    <property type="entry name" value="HAD-SF_hydro_IA"/>
</dbReference>
<evidence type="ECO:0000313" key="1">
    <source>
        <dbReference type="EMBL" id="OAB45575.1"/>
    </source>
</evidence>
<dbReference type="EMBL" id="LVJI01000016">
    <property type="protein sequence ID" value="OAB45575.1"/>
    <property type="molecule type" value="Genomic_DNA"/>
</dbReference>
<dbReference type="OrthoDB" id="9807630at2"/>
<dbReference type="InterPro" id="IPR023214">
    <property type="entry name" value="HAD_sf"/>
</dbReference>
<dbReference type="PANTHER" id="PTHR43434">
    <property type="entry name" value="PHOSPHOGLYCOLATE PHOSPHATASE"/>
    <property type="match status" value="1"/>
</dbReference>
<protein>
    <submittedName>
        <fullName evidence="1">HAD family hydrolase</fullName>
    </submittedName>
</protein>
<accession>A0A168NAC8</accession>
<proteinExistence type="predicted"/>
<dbReference type="Gene3D" id="1.10.150.240">
    <property type="entry name" value="Putative phosphatase, domain 2"/>
    <property type="match status" value="1"/>
</dbReference>
<dbReference type="SFLD" id="SFLDS00003">
    <property type="entry name" value="Haloacid_Dehalogenase"/>
    <property type="match status" value="1"/>
</dbReference>
<dbReference type="Pfam" id="PF13419">
    <property type="entry name" value="HAD_2"/>
    <property type="match status" value="1"/>
</dbReference>
<keyword evidence="1" id="KW-0378">Hydrolase</keyword>
<dbReference type="PANTHER" id="PTHR43434:SF26">
    <property type="entry name" value="PYROPHOSPHATASE PPAX"/>
    <property type="match status" value="1"/>
</dbReference>
<dbReference type="AlphaFoldDB" id="A0A168NAC8"/>
<dbReference type="SUPFAM" id="SSF56784">
    <property type="entry name" value="HAD-like"/>
    <property type="match status" value="1"/>
</dbReference>
<dbReference type="Proteomes" id="UP000077355">
    <property type="component" value="Unassembled WGS sequence"/>
</dbReference>
<name>A0A168NAC8_9BACL</name>
<dbReference type="SFLD" id="SFLDG01129">
    <property type="entry name" value="C1.5:_HAD__Beta-PGM__Phosphata"/>
    <property type="match status" value="1"/>
</dbReference>
<dbReference type="InterPro" id="IPR036412">
    <property type="entry name" value="HAD-like_sf"/>
</dbReference>
<dbReference type="GO" id="GO:0006281">
    <property type="term" value="P:DNA repair"/>
    <property type="evidence" value="ECO:0007669"/>
    <property type="project" value="TreeGrafter"/>
</dbReference>